<feature type="region of interest" description="Disordered" evidence="1">
    <location>
        <begin position="1"/>
        <end position="22"/>
    </location>
</feature>
<accession>A0A899FX54</accession>
<gene>
    <name evidence="2" type="ORF">MERGE_001913</name>
</gene>
<protein>
    <recommendedName>
        <fullName evidence="4">Protein YAE1</fullName>
    </recommendedName>
</protein>
<name>A0A899FX54_9ASCO</name>
<keyword evidence="3" id="KW-1185">Reference proteome</keyword>
<dbReference type="OrthoDB" id="20086at2759"/>
<evidence type="ECO:0008006" key="4">
    <source>
        <dbReference type="Google" id="ProtNLM"/>
    </source>
</evidence>
<reference evidence="2" key="1">
    <citation type="submission" date="2020-06" db="EMBL/GenBank/DDBJ databases">
        <title>Genomes of multiple members of Pneumocystis genus reveal paths to human pathogen Pneumocystis jirovecii.</title>
        <authorList>
            <person name="Cisse O.H."/>
            <person name="Ma L."/>
            <person name="Dekker J."/>
            <person name="Khil P."/>
            <person name="Jo J."/>
            <person name="Brenchley J."/>
            <person name="Blair R."/>
            <person name="Pahar B."/>
            <person name="Chabe M."/>
            <person name="Van Rompay K.A."/>
            <person name="Keesler R."/>
            <person name="Sukura A."/>
            <person name="Hirsch V."/>
            <person name="Kutty G."/>
            <person name="Liu Y."/>
            <person name="Peng L."/>
            <person name="Chen J."/>
            <person name="Song J."/>
            <person name="Weissenbacher-Lang C."/>
            <person name="Xu J."/>
            <person name="Upham N.S."/>
            <person name="Stajich J.E."/>
            <person name="Cuomo C.A."/>
            <person name="Cushion M.T."/>
            <person name="Kovacs J.A."/>
        </authorList>
    </citation>
    <scope>NUCLEOTIDE SEQUENCE</scope>
    <source>
        <strain evidence="2">2A</strain>
    </source>
</reference>
<proteinExistence type="predicted"/>
<evidence type="ECO:0000256" key="1">
    <source>
        <dbReference type="SAM" id="MobiDB-lite"/>
    </source>
</evidence>
<dbReference type="Proteomes" id="UP000663699">
    <property type="component" value="Chromosome 3"/>
</dbReference>
<evidence type="ECO:0000313" key="3">
    <source>
        <dbReference type="Proteomes" id="UP000663699"/>
    </source>
</evidence>
<dbReference type="AlphaFoldDB" id="A0A899FX54"/>
<feature type="compositionally biased region" description="Acidic residues" evidence="1">
    <location>
        <begin position="1"/>
        <end position="11"/>
    </location>
</feature>
<dbReference type="EMBL" id="CP054534">
    <property type="protein sequence ID" value="QSL64612.1"/>
    <property type="molecule type" value="Genomic_DNA"/>
</dbReference>
<organism evidence="2 3">
    <name type="scientific">Pneumocystis wakefieldiae</name>
    <dbReference type="NCBI Taxonomy" id="38082"/>
    <lineage>
        <taxon>Eukaryota</taxon>
        <taxon>Fungi</taxon>
        <taxon>Dikarya</taxon>
        <taxon>Ascomycota</taxon>
        <taxon>Taphrinomycotina</taxon>
        <taxon>Pneumocystomycetes</taxon>
        <taxon>Pneumocystaceae</taxon>
        <taxon>Pneumocystis</taxon>
    </lineage>
</organism>
<sequence>MDEVWDDEVETSENLKNEGSSHKTYLNNEMKRYFNQGYLEGLTEARKAYSPLGLSENYEKSASIGMRAGRLLGSLEGLEFFLEKQGETEKNIENFKKIRRIIKM</sequence>
<evidence type="ECO:0000313" key="2">
    <source>
        <dbReference type="EMBL" id="QSL64612.1"/>
    </source>
</evidence>